<name>R0KUV1_NOSB1</name>
<proteinExistence type="predicted"/>
<evidence type="ECO:0000313" key="2">
    <source>
        <dbReference type="Proteomes" id="UP000016927"/>
    </source>
</evidence>
<reference evidence="1 2" key="1">
    <citation type="journal article" date="2013" name="BMC Genomics">
        <title>Comparative genomics of parasitic silkworm microsporidia reveal an association between genome expansion and host adaptation.</title>
        <authorList>
            <person name="Pan G."/>
            <person name="Xu J."/>
            <person name="Li T."/>
            <person name="Xia Q."/>
            <person name="Liu S.L."/>
            <person name="Zhang G."/>
            <person name="Li S."/>
            <person name="Li C."/>
            <person name="Liu H."/>
            <person name="Yang L."/>
            <person name="Liu T."/>
            <person name="Zhang X."/>
            <person name="Wu Z."/>
            <person name="Fan W."/>
            <person name="Dang X."/>
            <person name="Xiang H."/>
            <person name="Tao M."/>
            <person name="Li Y."/>
            <person name="Hu J."/>
            <person name="Li Z."/>
            <person name="Lin L."/>
            <person name="Luo J."/>
            <person name="Geng L."/>
            <person name="Wang L."/>
            <person name="Long M."/>
            <person name="Wan Y."/>
            <person name="He N."/>
            <person name="Zhang Z."/>
            <person name="Lu C."/>
            <person name="Keeling P.J."/>
            <person name="Wang J."/>
            <person name="Xiang Z."/>
            <person name="Zhou Z."/>
        </authorList>
    </citation>
    <scope>NUCLEOTIDE SEQUENCE [LARGE SCALE GENOMIC DNA]</scope>
    <source>
        <strain evidence="2">CQ1 / CVCC 102059</strain>
    </source>
</reference>
<dbReference type="EMBL" id="KB908952">
    <property type="protein sequence ID" value="EOB13992.1"/>
    <property type="molecule type" value="Genomic_DNA"/>
</dbReference>
<organism evidence="1 2">
    <name type="scientific">Nosema bombycis (strain CQ1 / CVCC 102059)</name>
    <name type="common">Microsporidian parasite</name>
    <name type="synonym">Pebrine of silkworm</name>
    <dbReference type="NCBI Taxonomy" id="578461"/>
    <lineage>
        <taxon>Eukaryota</taxon>
        <taxon>Fungi</taxon>
        <taxon>Fungi incertae sedis</taxon>
        <taxon>Microsporidia</taxon>
        <taxon>Nosematidae</taxon>
        <taxon>Nosema</taxon>
    </lineage>
</organism>
<keyword evidence="2" id="KW-1185">Reference proteome</keyword>
<dbReference type="Proteomes" id="UP000016927">
    <property type="component" value="Unassembled WGS sequence"/>
</dbReference>
<gene>
    <name evidence="1" type="ORF">NBO_44g0010</name>
</gene>
<dbReference type="HOGENOM" id="CLU_963441_0_0_1"/>
<accession>R0KUV1</accession>
<dbReference type="VEuPathDB" id="MicrosporidiaDB:NBO_44g0010"/>
<evidence type="ECO:0000313" key="1">
    <source>
        <dbReference type="EMBL" id="EOB13992.1"/>
    </source>
</evidence>
<protein>
    <submittedName>
        <fullName evidence="1">Uncharacterized protein</fullName>
    </submittedName>
</protein>
<dbReference type="AlphaFoldDB" id="R0KUV1"/>
<sequence length="289" mass="34063">MNNPRFTKTNSFFTTVHFNIPWDNQIPSEFTTFLDHDLFIDLHLIGNCSISKIKNTNRSVTFIIKGEFKINNIHIIRDSFRYVYEIEIPLCLYSQKHLFYANCANIMHKHKCIIYVQITNKIKFFIGGRSKDVNNCRLEILKEIEDFLGNKSEIIKGEYDLVRLIKEERKRVFVGSFIDSNRMVISHGGDDCGDSKGRYLNPTLNHNPLNPTLNPLTHNSLTHNHHFLEMIHLDPLKYTWILLYKRYELDNILIKFSTYLNVIESSPKITKLMFMSLSKIKFKECPDFF</sequence>